<evidence type="ECO:0000313" key="1">
    <source>
        <dbReference type="EMBL" id="GAF72119.1"/>
    </source>
</evidence>
<dbReference type="AlphaFoldDB" id="X0RTE4"/>
<organism evidence="1">
    <name type="scientific">marine sediment metagenome</name>
    <dbReference type="NCBI Taxonomy" id="412755"/>
    <lineage>
        <taxon>unclassified sequences</taxon>
        <taxon>metagenomes</taxon>
        <taxon>ecological metagenomes</taxon>
    </lineage>
</organism>
<accession>X0RTE4</accession>
<proteinExistence type="predicted"/>
<gene>
    <name evidence="1" type="ORF">S01H1_07876</name>
</gene>
<sequence length="280" mass="32045">MKNIKDEVFGKLNRGVNLFGLRDPLKAGLLIILISINTLSFSQINYKRIENAKIVFISTGDTLSSHSSDIEAIQQLQNSKIAGLDVKMLGAVYELDIETGGPPPPPPPLPRIEIEVDTFTTIADYILLDYTNSLMNPTIEAKKYALITNIGLAEIEADTIYRFQSIFHLERTRNFKEAKTTYKSYGLPFQFRDSLMLEPRSTSYRLQTFATKLHCVSYYLDNQEYHLNRSCNPGKLSDIEYRHTMLYENLDPDTEYLVRIEGTSEVGEFDFVEFKIKTLK</sequence>
<dbReference type="EMBL" id="BARS01004041">
    <property type="protein sequence ID" value="GAF72119.1"/>
    <property type="molecule type" value="Genomic_DNA"/>
</dbReference>
<comment type="caution">
    <text evidence="1">The sequence shown here is derived from an EMBL/GenBank/DDBJ whole genome shotgun (WGS) entry which is preliminary data.</text>
</comment>
<protein>
    <submittedName>
        <fullName evidence="1">Uncharacterized protein</fullName>
    </submittedName>
</protein>
<name>X0RTE4_9ZZZZ</name>
<reference evidence="1" key="1">
    <citation type="journal article" date="2014" name="Front. Microbiol.">
        <title>High frequency of phylogenetically diverse reductive dehalogenase-homologous genes in deep subseafloor sedimentary metagenomes.</title>
        <authorList>
            <person name="Kawai M."/>
            <person name="Futagami T."/>
            <person name="Toyoda A."/>
            <person name="Takaki Y."/>
            <person name="Nishi S."/>
            <person name="Hori S."/>
            <person name="Arai W."/>
            <person name="Tsubouchi T."/>
            <person name="Morono Y."/>
            <person name="Uchiyama I."/>
            <person name="Ito T."/>
            <person name="Fujiyama A."/>
            <person name="Inagaki F."/>
            <person name="Takami H."/>
        </authorList>
    </citation>
    <scope>NUCLEOTIDE SEQUENCE</scope>
    <source>
        <strain evidence="1">Expedition CK06-06</strain>
    </source>
</reference>